<dbReference type="SMART" id="SM00421">
    <property type="entry name" value="HTH_LUXR"/>
    <property type="match status" value="1"/>
</dbReference>
<dbReference type="PANTHER" id="PTHR43214">
    <property type="entry name" value="TWO-COMPONENT RESPONSE REGULATOR"/>
    <property type="match status" value="1"/>
</dbReference>
<dbReference type="PROSITE" id="PS50110">
    <property type="entry name" value="RESPONSE_REGULATORY"/>
    <property type="match status" value="1"/>
</dbReference>
<dbReference type="PRINTS" id="PR00038">
    <property type="entry name" value="HTHLUXR"/>
</dbReference>
<protein>
    <submittedName>
        <fullName evidence="7">DNA-binding response regulator, NarL/FixJ family, contains REC and HTH domains</fullName>
    </submittedName>
</protein>
<evidence type="ECO:0000256" key="2">
    <source>
        <dbReference type="ARBA" id="ARBA00023125"/>
    </source>
</evidence>
<dbReference type="InterPro" id="IPR001789">
    <property type="entry name" value="Sig_transdc_resp-reg_receiver"/>
</dbReference>
<dbReference type="CDD" id="cd06170">
    <property type="entry name" value="LuxR_C_like"/>
    <property type="match status" value="1"/>
</dbReference>
<dbReference type="SMART" id="SM00448">
    <property type="entry name" value="REC"/>
    <property type="match status" value="1"/>
</dbReference>
<dbReference type="PROSITE" id="PS00622">
    <property type="entry name" value="HTH_LUXR_1"/>
    <property type="match status" value="1"/>
</dbReference>
<dbReference type="STRING" id="1036181.SAMN05421756_10236"/>
<dbReference type="InterPro" id="IPR058245">
    <property type="entry name" value="NreC/VraR/RcsB-like_REC"/>
</dbReference>
<sequence length="226" mass="23807">MTAGAARPQEPPATIDVLIVDDHAIVRGGLRALLGTTSDLRVVGEAADAAEAVRQADELRPDVVLMDLSMPGTDGVRATTAVLAAHPEAHVLVLTSLAEQRWILDALEAGAEGYLLKHSEPEVILSGIREVVAGGSPLDPKAARTLLTSRRGSPAPSASGSGSPLSEREEEVLAMVAEGLPNKTIGRRLGISERTVKAHLTNVFARLGVADRTQAALWFERRATHS</sequence>
<dbReference type="PROSITE" id="PS50043">
    <property type="entry name" value="HTH_LUXR_2"/>
    <property type="match status" value="1"/>
</dbReference>
<dbReference type="InterPro" id="IPR000792">
    <property type="entry name" value="Tscrpt_reg_LuxR_C"/>
</dbReference>
<dbReference type="Pfam" id="PF00072">
    <property type="entry name" value="Response_reg"/>
    <property type="match status" value="1"/>
</dbReference>
<accession>A0A1H9C0V9</accession>
<proteinExistence type="predicted"/>
<evidence type="ECO:0000259" key="6">
    <source>
        <dbReference type="PROSITE" id="PS50110"/>
    </source>
</evidence>
<dbReference type="SUPFAM" id="SSF46894">
    <property type="entry name" value="C-terminal effector domain of the bipartite response regulators"/>
    <property type="match status" value="1"/>
</dbReference>
<dbReference type="AlphaFoldDB" id="A0A1H9C0V9"/>
<dbReference type="GO" id="GO:0003677">
    <property type="term" value="F:DNA binding"/>
    <property type="evidence" value="ECO:0007669"/>
    <property type="project" value="UniProtKB-KW"/>
</dbReference>
<feature type="region of interest" description="Disordered" evidence="4">
    <location>
        <begin position="148"/>
        <end position="169"/>
    </location>
</feature>
<name>A0A1H9C0V9_9ACTN</name>
<feature type="domain" description="HTH luxR-type" evidence="5">
    <location>
        <begin position="158"/>
        <end position="223"/>
    </location>
</feature>
<dbReference type="EMBL" id="FOFA01000002">
    <property type="protein sequence ID" value="SEP94886.1"/>
    <property type="molecule type" value="Genomic_DNA"/>
</dbReference>
<keyword evidence="1 3" id="KW-0597">Phosphoprotein</keyword>
<gene>
    <name evidence="7" type="ORF">SAMN05421756_10236</name>
</gene>
<dbReference type="Proteomes" id="UP000198504">
    <property type="component" value="Unassembled WGS sequence"/>
</dbReference>
<evidence type="ECO:0000256" key="4">
    <source>
        <dbReference type="SAM" id="MobiDB-lite"/>
    </source>
</evidence>
<dbReference type="InterPro" id="IPR011006">
    <property type="entry name" value="CheY-like_superfamily"/>
</dbReference>
<dbReference type="RefSeq" id="WP_091177980.1">
    <property type="nucleotide sequence ID" value="NZ_FOFA01000002.1"/>
</dbReference>
<feature type="modified residue" description="4-aspartylphosphate" evidence="3">
    <location>
        <position position="67"/>
    </location>
</feature>
<dbReference type="CDD" id="cd17535">
    <property type="entry name" value="REC_NarL-like"/>
    <property type="match status" value="1"/>
</dbReference>
<dbReference type="Pfam" id="PF00196">
    <property type="entry name" value="GerE"/>
    <property type="match status" value="1"/>
</dbReference>
<dbReference type="GO" id="GO:0006355">
    <property type="term" value="P:regulation of DNA-templated transcription"/>
    <property type="evidence" value="ECO:0007669"/>
    <property type="project" value="InterPro"/>
</dbReference>
<dbReference type="InterPro" id="IPR016032">
    <property type="entry name" value="Sig_transdc_resp-reg_C-effctor"/>
</dbReference>
<organism evidence="7 8">
    <name type="scientific">Microlunatus flavus</name>
    <dbReference type="NCBI Taxonomy" id="1036181"/>
    <lineage>
        <taxon>Bacteria</taxon>
        <taxon>Bacillati</taxon>
        <taxon>Actinomycetota</taxon>
        <taxon>Actinomycetes</taxon>
        <taxon>Propionibacteriales</taxon>
        <taxon>Propionibacteriaceae</taxon>
        <taxon>Microlunatus</taxon>
    </lineage>
</organism>
<evidence type="ECO:0000313" key="8">
    <source>
        <dbReference type="Proteomes" id="UP000198504"/>
    </source>
</evidence>
<dbReference type="GO" id="GO:0000160">
    <property type="term" value="P:phosphorelay signal transduction system"/>
    <property type="evidence" value="ECO:0007669"/>
    <property type="project" value="InterPro"/>
</dbReference>
<dbReference type="PANTHER" id="PTHR43214:SF43">
    <property type="entry name" value="TWO-COMPONENT RESPONSE REGULATOR"/>
    <property type="match status" value="1"/>
</dbReference>
<reference evidence="8" key="1">
    <citation type="submission" date="2016-10" db="EMBL/GenBank/DDBJ databases">
        <authorList>
            <person name="Varghese N."/>
            <person name="Submissions S."/>
        </authorList>
    </citation>
    <scope>NUCLEOTIDE SEQUENCE [LARGE SCALE GENOMIC DNA]</scope>
    <source>
        <strain evidence="8">CGMCC 4.6856</strain>
    </source>
</reference>
<feature type="compositionally biased region" description="Low complexity" evidence="4">
    <location>
        <begin position="149"/>
        <end position="164"/>
    </location>
</feature>
<keyword evidence="2 7" id="KW-0238">DNA-binding</keyword>
<feature type="domain" description="Response regulatory" evidence="6">
    <location>
        <begin position="16"/>
        <end position="132"/>
    </location>
</feature>
<evidence type="ECO:0000259" key="5">
    <source>
        <dbReference type="PROSITE" id="PS50043"/>
    </source>
</evidence>
<dbReference type="Gene3D" id="3.40.50.2300">
    <property type="match status" value="1"/>
</dbReference>
<keyword evidence="8" id="KW-1185">Reference proteome</keyword>
<dbReference type="OrthoDB" id="9808843at2"/>
<dbReference type="InterPro" id="IPR039420">
    <property type="entry name" value="WalR-like"/>
</dbReference>
<evidence type="ECO:0000313" key="7">
    <source>
        <dbReference type="EMBL" id="SEP94886.1"/>
    </source>
</evidence>
<dbReference type="SUPFAM" id="SSF52172">
    <property type="entry name" value="CheY-like"/>
    <property type="match status" value="1"/>
</dbReference>
<evidence type="ECO:0000256" key="3">
    <source>
        <dbReference type="PROSITE-ProRule" id="PRU00169"/>
    </source>
</evidence>
<evidence type="ECO:0000256" key="1">
    <source>
        <dbReference type="ARBA" id="ARBA00022553"/>
    </source>
</evidence>